<dbReference type="FunFam" id="1.25.40.10:FF:000052">
    <property type="entry name" value="Aryl-hydrocarbon-interacting protein-like 1"/>
    <property type="match status" value="1"/>
</dbReference>
<evidence type="ECO:0000256" key="3">
    <source>
        <dbReference type="ARBA" id="ARBA00004496"/>
    </source>
</evidence>
<dbReference type="AlphaFoldDB" id="A0AAV7CYZ8"/>
<dbReference type="GO" id="GO:0003755">
    <property type="term" value="F:peptidyl-prolyl cis-trans isomerase activity"/>
    <property type="evidence" value="ECO:0007669"/>
    <property type="project" value="InterPro"/>
</dbReference>
<feature type="domain" description="AIP/AIPL N-terminal FKBP-type PPIase" evidence="10">
    <location>
        <begin position="29"/>
        <end position="155"/>
    </location>
</feature>
<dbReference type="InterPro" id="IPR019734">
    <property type="entry name" value="TPR_rpt"/>
</dbReference>
<dbReference type="Gene3D" id="1.25.40.10">
    <property type="entry name" value="Tetratricopeptide repeat domain"/>
    <property type="match status" value="1"/>
</dbReference>
<dbReference type="GO" id="GO:0005634">
    <property type="term" value="C:nucleus"/>
    <property type="evidence" value="ECO:0007669"/>
    <property type="project" value="UniProtKB-SubCell"/>
</dbReference>
<dbReference type="InterPro" id="IPR039663">
    <property type="entry name" value="AIP/AIPL1/TTC9"/>
</dbReference>
<evidence type="ECO:0000256" key="5">
    <source>
        <dbReference type="ARBA" id="ARBA00022490"/>
    </source>
</evidence>
<evidence type="ECO:0000259" key="10">
    <source>
        <dbReference type="Pfam" id="PF23322"/>
    </source>
</evidence>
<dbReference type="EMBL" id="WNYA01000002">
    <property type="protein sequence ID" value="KAG8590334.1"/>
    <property type="molecule type" value="Genomic_DNA"/>
</dbReference>
<evidence type="ECO:0000256" key="9">
    <source>
        <dbReference type="PROSITE-ProRule" id="PRU00339"/>
    </source>
</evidence>
<name>A0AAV7CYZ8_ENGPU</name>
<evidence type="ECO:0000313" key="11">
    <source>
        <dbReference type="EMBL" id="KAG8590334.1"/>
    </source>
</evidence>
<comment type="caution">
    <text evidence="11">The sequence shown here is derived from an EMBL/GenBank/DDBJ whole genome shotgun (WGS) entry which is preliminary data.</text>
</comment>
<dbReference type="Proteomes" id="UP000824782">
    <property type="component" value="Unassembled WGS sequence"/>
</dbReference>
<protein>
    <recommendedName>
        <fullName evidence="4">Aryl-hydrocarbon-interacting protein-like 1</fullName>
    </recommendedName>
</protein>
<dbReference type="PANTHER" id="PTHR11242:SF2">
    <property type="entry name" value="ARYL-HYDROCARBON-INTERACTING PROTEIN-LIKE 1"/>
    <property type="match status" value="1"/>
</dbReference>
<gene>
    <name evidence="11" type="ORF">GDO81_006726</name>
</gene>
<accession>A0AAV7CYZ8</accession>
<feature type="repeat" description="TPR" evidence="9">
    <location>
        <begin position="264"/>
        <end position="297"/>
    </location>
</feature>
<dbReference type="InterPro" id="IPR056277">
    <property type="entry name" value="PPIase_AIP"/>
</dbReference>
<dbReference type="PROSITE" id="PS50005">
    <property type="entry name" value="TPR"/>
    <property type="match status" value="1"/>
</dbReference>
<reference evidence="11" key="1">
    <citation type="thesis" date="2020" institute="ProQuest LLC" country="789 East Eisenhower Parkway, Ann Arbor, MI, USA">
        <title>Comparative Genomics and Chromosome Evolution.</title>
        <authorList>
            <person name="Mudd A.B."/>
        </authorList>
    </citation>
    <scope>NUCLEOTIDE SEQUENCE</scope>
    <source>
        <strain evidence="11">237g6f4</strain>
        <tissue evidence="11">Blood</tissue>
    </source>
</reference>
<evidence type="ECO:0000256" key="4">
    <source>
        <dbReference type="ARBA" id="ARBA00015658"/>
    </source>
</evidence>
<evidence type="ECO:0000256" key="2">
    <source>
        <dbReference type="ARBA" id="ARBA00004123"/>
    </source>
</evidence>
<keyword evidence="7 9" id="KW-0802">TPR repeat</keyword>
<keyword evidence="8" id="KW-0539">Nucleus</keyword>
<dbReference type="PANTHER" id="PTHR11242">
    <property type="entry name" value="ARYL HYDROCARBON RECEPTOR INTERACTING PROTEIN RELATED"/>
    <property type="match status" value="1"/>
</dbReference>
<keyword evidence="12" id="KW-1185">Reference proteome</keyword>
<evidence type="ECO:0000313" key="12">
    <source>
        <dbReference type="Proteomes" id="UP000824782"/>
    </source>
</evidence>
<dbReference type="SUPFAM" id="SSF48452">
    <property type="entry name" value="TPR-like"/>
    <property type="match status" value="1"/>
</dbReference>
<dbReference type="Gene3D" id="3.10.50.40">
    <property type="match status" value="1"/>
</dbReference>
<dbReference type="Pfam" id="PF23322">
    <property type="entry name" value="PPIase_AIP"/>
    <property type="match status" value="1"/>
</dbReference>
<keyword evidence="5" id="KW-0963">Cytoplasm</keyword>
<evidence type="ECO:0000256" key="8">
    <source>
        <dbReference type="ARBA" id="ARBA00023242"/>
    </source>
</evidence>
<comment type="subcellular location">
    <subcellularLocation>
        <location evidence="3">Cytoplasm</location>
    </subcellularLocation>
    <subcellularLocation>
        <location evidence="2">Nucleus</location>
    </subcellularLocation>
</comment>
<organism evidence="11 12">
    <name type="scientific">Engystomops pustulosus</name>
    <name type="common">Tungara frog</name>
    <name type="synonym">Physalaemus pustulosus</name>
    <dbReference type="NCBI Taxonomy" id="76066"/>
    <lineage>
        <taxon>Eukaryota</taxon>
        <taxon>Metazoa</taxon>
        <taxon>Chordata</taxon>
        <taxon>Craniata</taxon>
        <taxon>Vertebrata</taxon>
        <taxon>Euteleostomi</taxon>
        <taxon>Amphibia</taxon>
        <taxon>Batrachia</taxon>
        <taxon>Anura</taxon>
        <taxon>Neobatrachia</taxon>
        <taxon>Hyloidea</taxon>
        <taxon>Leptodactylidae</taxon>
        <taxon>Leiuperinae</taxon>
        <taxon>Engystomops</taxon>
    </lineage>
</organism>
<sequence>MEEAIGLNIEGVKKRIYHGGTGDLPKFITGSKVTFHFQTLKCDSDKTVIDDSKKVGVPMEIIIGNMFKLEVWETLLASMRIGEVAEFWCDVTHTGLYPLVSKSLRRIAEGKDPTDWHMHTCGLANMFAYHTLGYEDLDELQKEPQPLIFIIELLKVESPSMYKRETWALNNDEKLKAVPVLHGEGNRLFKLGRYEDATNKYREALICLKNVQTKEKPWEVPWMKLEKMINTLILNYCQCLLRMEEYYEVLEHTTDLIQHHPGLVKAYFLRAKANAEVWNETEAKKDFEKVVDLDPTMSRQVKKEIRMLEMRMQEKEEEEKLKYKNLFS</sequence>
<keyword evidence="6" id="KW-0677">Repeat</keyword>
<dbReference type="GO" id="GO:0005737">
    <property type="term" value="C:cytoplasm"/>
    <property type="evidence" value="ECO:0007669"/>
    <property type="project" value="UniProtKB-SubCell"/>
</dbReference>
<evidence type="ECO:0000256" key="6">
    <source>
        <dbReference type="ARBA" id="ARBA00022737"/>
    </source>
</evidence>
<proteinExistence type="predicted"/>
<dbReference type="FunFam" id="3.10.50.40:FF:000018">
    <property type="entry name" value="Aryl-hydrocarbon-interacting protein-like 1"/>
    <property type="match status" value="1"/>
</dbReference>
<dbReference type="InterPro" id="IPR046357">
    <property type="entry name" value="PPIase_dom_sf"/>
</dbReference>
<dbReference type="SUPFAM" id="SSF54534">
    <property type="entry name" value="FKBP-like"/>
    <property type="match status" value="1"/>
</dbReference>
<evidence type="ECO:0000256" key="1">
    <source>
        <dbReference type="ARBA" id="ARBA00002748"/>
    </source>
</evidence>
<comment type="function">
    <text evidence="1">May be important in protein trafficking and/or protein folding and stabilization.</text>
</comment>
<dbReference type="InterPro" id="IPR011990">
    <property type="entry name" value="TPR-like_helical_dom_sf"/>
</dbReference>
<evidence type="ECO:0000256" key="7">
    <source>
        <dbReference type="ARBA" id="ARBA00022803"/>
    </source>
</evidence>
<dbReference type="EMBL" id="WNYA01000002">
    <property type="protein sequence ID" value="KAG8590335.1"/>
    <property type="molecule type" value="Genomic_DNA"/>
</dbReference>